<organism evidence="1 2">
    <name type="scientific">Eiseniibacteriota bacterium</name>
    <dbReference type="NCBI Taxonomy" id="2212470"/>
    <lineage>
        <taxon>Bacteria</taxon>
        <taxon>Candidatus Eiseniibacteriota</taxon>
    </lineage>
</organism>
<proteinExistence type="predicted"/>
<gene>
    <name evidence="1" type="ORF">KJ970_03025</name>
</gene>
<evidence type="ECO:0000313" key="1">
    <source>
        <dbReference type="EMBL" id="MBU2689873.1"/>
    </source>
</evidence>
<dbReference type="SUPFAM" id="SSF49344">
    <property type="entry name" value="CBD9-like"/>
    <property type="match status" value="1"/>
</dbReference>
<protein>
    <submittedName>
        <fullName evidence="1">Uncharacterized protein</fullName>
    </submittedName>
</protein>
<accession>A0A948WBE2</accession>
<dbReference type="EMBL" id="JAHJDP010000019">
    <property type="protein sequence ID" value="MBU2689873.1"/>
    <property type="molecule type" value="Genomic_DNA"/>
</dbReference>
<evidence type="ECO:0000313" key="2">
    <source>
        <dbReference type="Proteomes" id="UP000777784"/>
    </source>
</evidence>
<dbReference type="AlphaFoldDB" id="A0A948WBE2"/>
<comment type="caution">
    <text evidence="1">The sequence shown here is derived from an EMBL/GenBank/DDBJ whole genome shotgun (WGS) entry which is preliminary data.</text>
</comment>
<name>A0A948WBE2_UNCEI</name>
<dbReference type="Proteomes" id="UP000777784">
    <property type="component" value="Unassembled WGS sequence"/>
</dbReference>
<reference evidence="1" key="1">
    <citation type="submission" date="2021-05" db="EMBL/GenBank/DDBJ databases">
        <title>Energy efficiency and biological interactions define the core microbiome of deep oligotrophic groundwater.</title>
        <authorList>
            <person name="Mehrshad M."/>
            <person name="Lopez-Fernandez M."/>
            <person name="Bell E."/>
            <person name="Bernier-Latmani R."/>
            <person name="Bertilsson S."/>
            <person name="Dopson M."/>
        </authorList>
    </citation>
    <scope>NUCLEOTIDE SEQUENCE</scope>
    <source>
        <strain evidence="1">Modern_marine.mb.64</strain>
    </source>
</reference>
<sequence>MGATPTIDGIFQDGEWADANTIVLDSTKTIHLKHDKENLYIALDGDGGNIYVLKDDLITILHASFSLGWAEYSKRNGTSWDCQREYNWELYKLQEKTEAEISGGMNRYLTNKGWVASLIPMGNPAQTEYAISFEWLGLSSRIESVKKMKTPRILISSIQNIPPAERRGRDIVRR</sequence>